<feature type="chain" id="PRO_5015876618" description="Lipoprotein" evidence="2">
    <location>
        <begin position="25"/>
        <end position="132"/>
    </location>
</feature>
<evidence type="ECO:0000256" key="1">
    <source>
        <dbReference type="SAM" id="MobiDB-lite"/>
    </source>
</evidence>
<evidence type="ECO:0000256" key="2">
    <source>
        <dbReference type="SAM" id="SignalP"/>
    </source>
</evidence>
<evidence type="ECO:0008006" key="5">
    <source>
        <dbReference type="Google" id="ProtNLM"/>
    </source>
</evidence>
<evidence type="ECO:0000313" key="4">
    <source>
        <dbReference type="Proteomes" id="UP000248857"/>
    </source>
</evidence>
<gene>
    <name evidence="3" type="ORF">C1752_01867</name>
</gene>
<keyword evidence="2" id="KW-0732">Signal</keyword>
<reference evidence="3 4" key="1">
    <citation type="journal article" date="2018" name="Sci. Rep.">
        <title>A novel species of the marine cyanobacterium Acaryochloris with a unique pigment content and lifestyle.</title>
        <authorList>
            <person name="Partensky F."/>
            <person name="Six C."/>
            <person name="Ratin M."/>
            <person name="Garczarek L."/>
            <person name="Vaulot D."/>
            <person name="Probert I."/>
            <person name="Calteau A."/>
            <person name="Gourvil P."/>
            <person name="Marie D."/>
            <person name="Grebert T."/>
            <person name="Bouchier C."/>
            <person name="Le Panse S."/>
            <person name="Gachenot M."/>
            <person name="Rodriguez F."/>
            <person name="Garrido J.L."/>
        </authorList>
    </citation>
    <scope>NUCLEOTIDE SEQUENCE [LARGE SCALE GENOMIC DNA]</scope>
    <source>
        <strain evidence="3 4">RCC1774</strain>
    </source>
</reference>
<feature type="signal peptide" evidence="2">
    <location>
        <begin position="1"/>
        <end position="24"/>
    </location>
</feature>
<evidence type="ECO:0000313" key="3">
    <source>
        <dbReference type="EMBL" id="PZD73989.1"/>
    </source>
</evidence>
<protein>
    <recommendedName>
        <fullName evidence="5">Lipoprotein</fullName>
    </recommendedName>
</protein>
<accession>A0A2W1JKU1</accession>
<feature type="region of interest" description="Disordered" evidence="1">
    <location>
        <begin position="27"/>
        <end position="52"/>
    </location>
</feature>
<dbReference type="EMBL" id="PQWO01000004">
    <property type="protein sequence ID" value="PZD73989.1"/>
    <property type="molecule type" value="Genomic_DNA"/>
</dbReference>
<feature type="compositionally biased region" description="Polar residues" evidence="1">
    <location>
        <begin position="31"/>
        <end position="42"/>
    </location>
</feature>
<organism evidence="3 4">
    <name type="scientific">Acaryochloris thomasi RCC1774</name>
    <dbReference type="NCBI Taxonomy" id="1764569"/>
    <lineage>
        <taxon>Bacteria</taxon>
        <taxon>Bacillati</taxon>
        <taxon>Cyanobacteriota</taxon>
        <taxon>Cyanophyceae</taxon>
        <taxon>Acaryochloridales</taxon>
        <taxon>Acaryochloridaceae</taxon>
        <taxon>Acaryochloris</taxon>
        <taxon>Acaryochloris thomasi</taxon>
    </lineage>
</organism>
<name>A0A2W1JKU1_9CYAN</name>
<proteinExistence type="predicted"/>
<dbReference type="PROSITE" id="PS51257">
    <property type="entry name" value="PROKAR_LIPOPROTEIN"/>
    <property type="match status" value="1"/>
</dbReference>
<dbReference type="AlphaFoldDB" id="A0A2W1JKU1"/>
<comment type="caution">
    <text evidence="3">The sequence shown here is derived from an EMBL/GenBank/DDBJ whole genome shotgun (WGS) entry which is preliminary data.</text>
</comment>
<sequence>MFSFTRFISLLLSLSLLGGCTISAQPEAPSSVPQTTAPNSEQGAAAEQEGLPDEVANQVKAQLSEELGVTSLQVKAYSRETWSDGCLGLGGPAEACLAALTEGWQVEVMDTATGQSYVYRTTLNGDSVRRSP</sequence>
<keyword evidence="4" id="KW-1185">Reference proteome</keyword>
<dbReference type="OrthoDB" id="3723110at2"/>
<dbReference type="Proteomes" id="UP000248857">
    <property type="component" value="Unassembled WGS sequence"/>
</dbReference>
<dbReference type="RefSeq" id="WP_110985810.1">
    <property type="nucleotide sequence ID" value="NZ_CAWNWM010000004.1"/>
</dbReference>